<dbReference type="NCBIfam" id="TIGR01300">
    <property type="entry name" value="CPA3_mnhG_phaG"/>
    <property type="match status" value="1"/>
</dbReference>
<sequence length="104" mass="11406">MIEALFLLFGLFIMFFGTLGLLRFPDVYTRLHATAKCDTGGAISILTALAMASDFPLVVKLKFFVMALTIAMINPMVSHAIARAAYKSGIKPKATVDMYAWDNP</sequence>
<dbReference type="InterPro" id="IPR005133">
    <property type="entry name" value="PhaG_MnhG_YufB"/>
</dbReference>
<dbReference type="PANTHER" id="PTHR34703:SF1">
    <property type="entry name" value="ANTIPORTER SUBUNIT MNHG2-RELATED"/>
    <property type="match status" value="1"/>
</dbReference>
<reference evidence="2 3" key="1">
    <citation type="journal article" date="2015" name="Int. J. Syst. Evol. Microbiol.">
        <title>Thermococcus eurythermalis sp. nov., a conditional piezophilic hyperthermophilic archaeon with a wide temperature range isolated from an oil-immersed chimney in the Guaymas Basin.</title>
        <authorList>
            <person name="Zhao W."/>
            <person name="Zeng X."/>
            <person name="Xiao X."/>
        </authorList>
    </citation>
    <scope>NUCLEOTIDE SEQUENCE [LARGE SCALE GENOMIC DNA]</scope>
    <source>
        <strain evidence="2 3">A501</strain>
    </source>
</reference>
<name>A0A097QUB2_9EURY</name>
<dbReference type="STRING" id="1505907.TEU_06895"/>
<dbReference type="OrthoDB" id="19138at2157"/>
<keyword evidence="3" id="KW-1185">Reference proteome</keyword>
<keyword evidence="1" id="KW-0812">Transmembrane</keyword>
<feature type="transmembrane region" description="Helical" evidence="1">
    <location>
        <begin position="63"/>
        <end position="82"/>
    </location>
</feature>
<dbReference type="GO" id="GO:0015385">
    <property type="term" value="F:sodium:proton antiporter activity"/>
    <property type="evidence" value="ECO:0007669"/>
    <property type="project" value="TreeGrafter"/>
</dbReference>
<accession>A0A097QUB2</accession>
<dbReference type="HOGENOM" id="CLU_121334_2_4_2"/>
<keyword evidence="1" id="KW-1133">Transmembrane helix</keyword>
<evidence type="ECO:0000313" key="2">
    <source>
        <dbReference type="EMBL" id="AIU70075.1"/>
    </source>
</evidence>
<gene>
    <name evidence="2" type="ORF">TEU_06895</name>
</gene>
<dbReference type="Proteomes" id="UP000029980">
    <property type="component" value="Chromosome"/>
</dbReference>
<dbReference type="Pfam" id="PF03334">
    <property type="entry name" value="PhaG_MnhG_YufB"/>
    <property type="match status" value="1"/>
</dbReference>
<dbReference type="EMBL" id="CP008887">
    <property type="protein sequence ID" value="AIU70075.1"/>
    <property type="molecule type" value="Genomic_DNA"/>
</dbReference>
<dbReference type="RefSeq" id="WP_050003051.1">
    <property type="nucleotide sequence ID" value="NZ_CP008887.1"/>
</dbReference>
<dbReference type="GeneID" id="25153164"/>
<protein>
    <submittedName>
        <fullName evidence="2">Monovalent cation/H+ antiporter subunit G</fullName>
    </submittedName>
</protein>
<dbReference type="AlphaFoldDB" id="A0A097QUB2"/>
<proteinExistence type="predicted"/>
<keyword evidence="1" id="KW-0472">Membrane</keyword>
<organism evidence="2 3">
    <name type="scientific">Thermococcus eurythermalis</name>
    <dbReference type="NCBI Taxonomy" id="1505907"/>
    <lineage>
        <taxon>Archaea</taxon>
        <taxon>Methanobacteriati</taxon>
        <taxon>Methanobacteriota</taxon>
        <taxon>Thermococci</taxon>
        <taxon>Thermococcales</taxon>
        <taxon>Thermococcaceae</taxon>
        <taxon>Thermococcus</taxon>
    </lineage>
</organism>
<feature type="transmembrane region" description="Helical" evidence="1">
    <location>
        <begin position="6"/>
        <end position="25"/>
    </location>
</feature>
<dbReference type="PANTHER" id="PTHR34703">
    <property type="entry name" value="ANTIPORTER SUBUNIT MNHG2-RELATED"/>
    <property type="match status" value="1"/>
</dbReference>
<dbReference type="NCBIfam" id="NF009320">
    <property type="entry name" value="PRK12675.1"/>
    <property type="match status" value="1"/>
</dbReference>
<evidence type="ECO:0000313" key="3">
    <source>
        <dbReference type="Proteomes" id="UP000029980"/>
    </source>
</evidence>
<evidence type="ECO:0000256" key="1">
    <source>
        <dbReference type="SAM" id="Phobius"/>
    </source>
</evidence>
<dbReference type="KEGG" id="teu:TEU_06895"/>